<keyword evidence="1" id="KW-1185">Reference proteome</keyword>
<accession>A0A915JDY9</accession>
<dbReference type="WBParaSite" id="nRc.2.0.1.t24701-RA">
    <property type="protein sequence ID" value="nRc.2.0.1.t24701-RA"/>
    <property type="gene ID" value="nRc.2.0.1.g24701"/>
</dbReference>
<reference evidence="2" key="1">
    <citation type="submission" date="2022-11" db="UniProtKB">
        <authorList>
            <consortium name="WormBaseParasite"/>
        </authorList>
    </citation>
    <scope>IDENTIFICATION</scope>
</reference>
<protein>
    <submittedName>
        <fullName evidence="2">Uncharacterized protein</fullName>
    </submittedName>
</protein>
<organism evidence="1 2">
    <name type="scientific">Romanomermis culicivorax</name>
    <name type="common">Nematode worm</name>
    <dbReference type="NCBI Taxonomy" id="13658"/>
    <lineage>
        <taxon>Eukaryota</taxon>
        <taxon>Metazoa</taxon>
        <taxon>Ecdysozoa</taxon>
        <taxon>Nematoda</taxon>
        <taxon>Enoplea</taxon>
        <taxon>Dorylaimia</taxon>
        <taxon>Mermithida</taxon>
        <taxon>Mermithoidea</taxon>
        <taxon>Mermithidae</taxon>
        <taxon>Romanomermis</taxon>
    </lineage>
</organism>
<name>A0A915JDY9_ROMCU</name>
<dbReference type="AlphaFoldDB" id="A0A915JDY9"/>
<evidence type="ECO:0000313" key="1">
    <source>
        <dbReference type="Proteomes" id="UP000887565"/>
    </source>
</evidence>
<sequence>MADSMVGVQGLLERFVLDQKERDIRVSMTTDRPLQTQDMCRTLPTTSATCIANDQRLRQMEADESEQKFTVKPAVKSKVSTEKWVTERLAVREQATSEEYQMELLDQREKYETWHDLAEDVHKIDKRNTAAYKKRGTPESPIVINEVTMGEGQAEVAYVDYNIKRLVRVGEIEQWFAGAMDYNIKLLVHIGEIEQWFARTMGYWLQQPTEPERV</sequence>
<evidence type="ECO:0000313" key="2">
    <source>
        <dbReference type="WBParaSite" id="nRc.2.0.1.t24701-RA"/>
    </source>
</evidence>
<dbReference type="Proteomes" id="UP000887565">
    <property type="component" value="Unplaced"/>
</dbReference>
<proteinExistence type="predicted"/>